<proteinExistence type="predicted"/>
<dbReference type="PRINTS" id="PR01217">
    <property type="entry name" value="PRICHEXTENSN"/>
</dbReference>
<gene>
    <name evidence="2" type="ORF">ILYODFUR_028201</name>
</gene>
<feature type="non-terminal residue" evidence="2">
    <location>
        <position position="1"/>
    </location>
</feature>
<feature type="compositionally biased region" description="Low complexity" evidence="1">
    <location>
        <begin position="111"/>
        <end position="123"/>
    </location>
</feature>
<feature type="compositionally biased region" description="Basic and acidic residues" evidence="1">
    <location>
        <begin position="48"/>
        <end position="64"/>
    </location>
</feature>
<organism evidence="2 3">
    <name type="scientific">Ilyodon furcidens</name>
    <name type="common">goldbreast splitfin</name>
    <dbReference type="NCBI Taxonomy" id="33524"/>
    <lineage>
        <taxon>Eukaryota</taxon>
        <taxon>Metazoa</taxon>
        <taxon>Chordata</taxon>
        <taxon>Craniata</taxon>
        <taxon>Vertebrata</taxon>
        <taxon>Euteleostomi</taxon>
        <taxon>Actinopterygii</taxon>
        <taxon>Neopterygii</taxon>
        <taxon>Teleostei</taxon>
        <taxon>Neoteleostei</taxon>
        <taxon>Acanthomorphata</taxon>
        <taxon>Ovalentaria</taxon>
        <taxon>Atherinomorphae</taxon>
        <taxon>Cyprinodontiformes</taxon>
        <taxon>Goodeidae</taxon>
        <taxon>Ilyodon</taxon>
    </lineage>
</organism>
<accession>A0ABV0VKC8</accession>
<feature type="region of interest" description="Disordered" evidence="1">
    <location>
        <begin position="1"/>
        <end position="205"/>
    </location>
</feature>
<comment type="caution">
    <text evidence="2">The sequence shown here is derived from an EMBL/GenBank/DDBJ whole genome shotgun (WGS) entry which is preliminary data.</text>
</comment>
<feature type="compositionally biased region" description="Basic and acidic residues" evidence="1">
    <location>
        <begin position="171"/>
        <end position="180"/>
    </location>
</feature>
<evidence type="ECO:0000313" key="2">
    <source>
        <dbReference type="EMBL" id="MEQ2256836.1"/>
    </source>
</evidence>
<sequence length="205" mass="22690">PSKNNRTNPSGGSPPANATATPHILPYIGRGTVKTTNPKHRPPTRNQPADKETPPLYKAEKPDATAEPSDACPAAPTHRGQSHHAYDHHPMPPQHAIEWRTECSNEHPKQKPCTKPTPCKCIPISPPKRKPLRNCTQVTRRPTASRSKNMHYTHTPARSSPVRKPTTKPTKGREPIEPKPKPTKKPRPVHPEINPASLPKPCRPL</sequence>
<keyword evidence="3" id="KW-1185">Reference proteome</keyword>
<protein>
    <submittedName>
        <fullName evidence="2">Uncharacterized protein</fullName>
    </submittedName>
</protein>
<feature type="compositionally biased region" description="Polar residues" evidence="1">
    <location>
        <begin position="134"/>
        <end position="158"/>
    </location>
</feature>
<evidence type="ECO:0000256" key="1">
    <source>
        <dbReference type="SAM" id="MobiDB-lite"/>
    </source>
</evidence>
<reference evidence="2 3" key="1">
    <citation type="submission" date="2021-06" db="EMBL/GenBank/DDBJ databases">
        <authorList>
            <person name="Palmer J.M."/>
        </authorList>
    </citation>
    <scope>NUCLEOTIDE SEQUENCE [LARGE SCALE GENOMIC DNA]</scope>
    <source>
        <strain evidence="3">if_2019</strain>
        <tissue evidence="2">Muscle</tissue>
    </source>
</reference>
<feature type="compositionally biased region" description="Polar residues" evidence="1">
    <location>
        <begin position="1"/>
        <end position="20"/>
    </location>
</feature>
<dbReference type="EMBL" id="JAHRIQ010108085">
    <property type="protein sequence ID" value="MEQ2256836.1"/>
    <property type="molecule type" value="Genomic_DNA"/>
</dbReference>
<name>A0ABV0VKC8_9TELE</name>
<feature type="compositionally biased region" description="Basic and acidic residues" evidence="1">
    <location>
        <begin position="97"/>
        <end position="109"/>
    </location>
</feature>
<dbReference type="Proteomes" id="UP001482620">
    <property type="component" value="Unassembled WGS sequence"/>
</dbReference>
<evidence type="ECO:0000313" key="3">
    <source>
        <dbReference type="Proteomes" id="UP001482620"/>
    </source>
</evidence>